<feature type="compositionally biased region" description="Polar residues" evidence="1">
    <location>
        <begin position="89"/>
        <end position="99"/>
    </location>
</feature>
<keyword evidence="4" id="KW-1185">Reference proteome</keyword>
<evidence type="ECO:0000256" key="1">
    <source>
        <dbReference type="SAM" id="MobiDB-lite"/>
    </source>
</evidence>
<organism evidence="3 4">
    <name type="scientific">Anaerocolumna aminovalerica</name>
    <dbReference type="NCBI Taxonomy" id="1527"/>
    <lineage>
        <taxon>Bacteria</taxon>
        <taxon>Bacillati</taxon>
        <taxon>Bacillota</taxon>
        <taxon>Clostridia</taxon>
        <taxon>Lachnospirales</taxon>
        <taxon>Lachnospiraceae</taxon>
        <taxon>Anaerocolumna</taxon>
    </lineage>
</organism>
<keyword evidence="2" id="KW-0812">Transmembrane</keyword>
<dbReference type="AlphaFoldDB" id="A0A1I5I591"/>
<dbReference type="EMBL" id="FOWD01000039">
    <property type="protein sequence ID" value="SFO55340.1"/>
    <property type="molecule type" value="Genomic_DNA"/>
</dbReference>
<evidence type="ECO:0000256" key="2">
    <source>
        <dbReference type="SAM" id="Phobius"/>
    </source>
</evidence>
<feature type="compositionally biased region" description="Basic and acidic residues" evidence="1">
    <location>
        <begin position="78"/>
        <end position="88"/>
    </location>
</feature>
<name>A0A1I5I591_9FIRM</name>
<evidence type="ECO:0000313" key="3">
    <source>
        <dbReference type="EMBL" id="SFO55340.1"/>
    </source>
</evidence>
<reference evidence="3 4" key="1">
    <citation type="submission" date="2016-10" db="EMBL/GenBank/DDBJ databases">
        <authorList>
            <person name="de Groot N.N."/>
        </authorList>
    </citation>
    <scope>NUCLEOTIDE SEQUENCE [LARGE SCALE GENOMIC DNA]</scope>
    <source>
        <strain evidence="3 4">DSM 1283</strain>
    </source>
</reference>
<dbReference type="Gene3D" id="3.30.1490.480">
    <property type="entry name" value="Endolytic murein transglycosylase"/>
    <property type="match status" value="1"/>
</dbReference>
<protein>
    <recommendedName>
        <fullName evidence="5">YceG-like family protein</fullName>
    </recommendedName>
</protein>
<gene>
    <name evidence="3" type="ORF">SAMN04489757_1393</name>
</gene>
<keyword evidence="2" id="KW-1133">Transmembrane helix</keyword>
<feature type="compositionally biased region" description="Polar residues" evidence="1">
    <location>
        <begin position="36"/>
        <end position="48"/>
    </location>
</feature>
<feature type="compositionally biased region" description="Low complexity" evidence="1">
    <location>
        <begin position="64"/>
        <end position="77"/>
    </location>
</feature>
<dbReference type="RefSeq" id="WP_091688086.1">
    <property type="nucleotide sequence ID" value="NZ_BAABFM010000021.1"/>
</dbReference>
<dbReference type="OrthoDB" id="9792479at2"/>
<sequence>MKLKYYLRGLGVGILFSTIILSIAFKASSKEKADKVNSNTESNTSGTEAANGDDGIKDLEDLLAPSAAPSIAPTVTPTEKDISDKETTDTSSEAPSVSPTAPLEEETEESNPIVADQTDDLKEQNEESKDYIIVRIEEGMTSEEVASILYNYGIIEDKNDFNTYMKKNNYSRIINIGDFKIAKNATYEQITDLIVEK</sequence>
<feature type="region of interest" description="Disordered" evidence="1">
    <location>
        <begin position="31"/>
        <end position="126"/>
    </location>
</feature>
<feature type="transmembrane region" description="Helical" evidence="2">
    <location>
        <begin position="6"/>
        <end position="25"/>
    </location>
</feature>
<dbReference type="Proteomes" id="UP000198806">
    <property type="component" value="Unassembled WGS sequence"/>
</dbReference>
<keyword evidence="2" id="KW-0472">Membrane</keyword>
<evidence type="ECO:0000313" key="4">
    <source>
        <dbReference type="Proteomes" id="UP000198806"/>
    </source>
</evidence>
<evidence type="ECO:0008006" key="5">
    <source>
        <dbReference type="Google" id="ProtNLM"/>
    </source>
</evidence>
<dbReference type="STRING" id="1527.SAMN04489757_1393"/>
<accession>A0A1I5I591</accession>
<proteinExistence type="predicted"/>